<dbReference type="Gene3D" id="3.30.450.20">
    <property type="entry name" value="PAS domain"/>
    <property type="match status" value="2"/>
</dbReference>
<dbReference type="InterPro" id="IPR052016">
    <property type="entry name" value="Bact_Sigma-Reg"/>
</dbReference>
<dbReference type="Pfam" id="PF01590">
    <property type="entry name" value="GAF"/>
    <property type="match status" value="1"/>
</dbReference>
<dbReference type="Gene3D" id="3.60.40.10">
    <property type="entry name" value="PPM-type phosphatase domain"/>
    <property type="match status" value="1"/>
</dbReference>
<keyword evidence="2" id="KW-0418">Kinase</keyword>
<dbReference type="RefSeq" id="WP_147139753.1">
    <property type="nucleotide sequence ID" value="NZ_BAABIJ010000002.1"/>
</dbReference>
<dbReference type="InterPro" id="IPR005561">
    <property type="entry name" value="ANTAR"/>
</dbReference>
<name>A0A562V3Z5_9ACTN</name>
<evidence type="ECO:0000256" key="4">
    <source>
        <dbReference type="ARBA" id="ARBA00023015"/>
    </source>
</evidence>
<keyword evidence="4" id="KW-0805">Transcription regulation</keyword>
<dbReference type="SUPFAM" id="SSF55781">
    <property type="entry name" value="GAF domain-like"/>
    <property type="match status" value="1"/>
</dbReference>
<dbReference type="Pfam" id="PF07228">
    <property type="entry name" value="SpoIIE"/>
    <property type="match status" value="1"/>
</dbReference>
<dbReference type="InterPro" id="IPR001932">
    <property type="entry name" value="PPM-type_phosphatase-like_dom"/>
</dbReference>
<dbReference type="AlphaFoldDB" id="A0A562V3Z5"/>
<evidence type="ECO:0000256" key="2">
    <source>
        <dbReference type="ARBA" id="ARBA00022777"/>
    </source>
</evidence>
<dbReference type="GO" id="GO:0003723">
    <property type="term" value="F:RNA binding"/>
    <property type="evidence" value="ECO:0007669"/>
    <property type="project" value="InterPro"/>
</dbReference>
<dbReference type="Pfam" id="PF03861">
    <property type="entry name" value="ANTAR"/>
    <property type="match status" value="1"/>
</dbReference>
<dbReference type="PROSITE" id="PS50921">
    <property type="entry name" value="ANTAR"/>
    <property type="match status" value="1"/>
</dbReference>
<dbReference type="Gene3D" id="3.30.450.40">
    <property type="match status" value="1"/>
</dbReference>
<sequence length="777" mass="83239">MTHSTAPDPDSIEALSAAVTQLRQERDGLRRAMRNRAVIEQAKGMLVERLTITPDQAFKKLVELSSRSNVKVVELAAALVARQAPEPEPSAEVVTAPPPERRASTDDLAELSMEASTELGSAQAKLQLLNARVLAAQSFDEITRAIAEITECWPKPSNVLLLLREADGALRLVGAAGLSTTVRSQWDRVPPIDDLPLFTAVNNRASVLLSDPEAISRQFPVVADRPHEALIAMPLILDDSVVGVLEVTWPRPLTEATVIASRLHAVLESCSRRSADLAADLDDTADEGDYGLSLDTNQLSLFMEALLEPAVLLSPVWQDDQAVDFHIELASPAARRMARSEEMNEQRGTLLTTLPHAGSSLLLPVLQRVLHTGEAEHLDDVRLDARQEGTSRDYRLSLRAIRMWDRVLLTWRVVTEAERLWPQLLTAERLAHCGSVHVDPGTGHAEWSNGALALLGLEPHDDPPAPERLTRLLHSDDLAELMNDLQDAPPGRPVGKRVRGAEAFAGREFQLTVLAREQPPGFTVVAQDLKALGTPRDGHGAVAAAAGRARVTEAARRVAELTAPAASDCLEQLVCRAIDVDTGDVSPCWYDTVKLSDARLMLVVGEASGEAVAATVQRLRHAAVAYAIAGFAPEAILTSLNTLCCRLDGAETAAVSTALVDVKENRLHWAAAGRNAPVVVGTDGRARLRSGALSLALGAADGIEYQSNTVELAPGSKVLLYSESLLTVEGATLPRVLAALLTAAQDDDVEAAAARLVADLPGAAGKPLCLLSARLTD</sequence>
<dbReference type="EMBL" id="VLLL01000006">
    <property type="protein sequence ID" value="TWJ12542.1"/>
    <property type="molecule type" value="Genomic_DNA"/>
</dbReference>
<evidence type="ECO:0000313" key="7">
    <source>
        <dbReference type="EMBL" id="TWJ12542.1"/>
    </source>
</evidence>
<dbReference type="SMART" id="SM01012">
    <property type="entry name" value="ANTAR"/>
    <property type="match status" value="1"/>
</dbReference>
<evidence type="ECO:0000256" key="3">
    <source>
        <dbReference type="ARBA" id="ARBA00022801"/>
    </source>
</evidence>
<accession>A0A562V3Z5</accession>
<evidence type="ECO:0000256" key="1">
    <source>
        <dbReference type="ARBA" id="ARBA00022679"/>
    </source>
</evidence>
<comment type="caution">
    <text evidence="7">The sequence shown here is derived from an EMBL/GenBank/DDBJ whole genome shotgun (WGS) entry which is preliminary data.</text>
</comment>
<dbReference type="OrthoDB" id="7943561at2"/>
<organism evidence="7 8">
    <name type="scientific">Stackebrandtia albiflava</name>
    <dbReference type="NCBI Taxonomy" id="406432"/>
    <lineage>
        <taxon>Bacteria</taxon>
        <taxon>Bacillati</taxon>
        <taxon>Actinomycetota</taxon>
        <taxon>Actinomycetes</taxon>
        <taxon>Glycomycetales</taxon>
        <taxon>Glycomycetaceae</taxon>
        <taxon>Stackebrandtia</taxon>
    </lineage>
</organism>
<keyword evidence="5" id="KW-0804">Transcription</keyword>
<dbReference type="SMART" id="SM00331">
    <property type="entry name" value="PP2C_SIG"/>
    <property type="match status" value="1"/>
</dbReference>
<dbReference type="PANTHER" id="PTHR43156">
    <property type="entry name" value="STAGE II SPORULATION PROTEIN E-RELATED"/>
    <property type="match status" value="1"/>
</dbReference>
<evidence type="ECO:0000256" key="5">
    <source>
        <dbReference type="ARBA" id="ARBA00023163"/>
    </source>
</evidence>
<proteinExistence type="predicted"/>
<dbReference type="GO" id="GO:0016301">
    <property type="term" value="F:kinase activity"/>
    <property type="evidence" value="ECO:0007669"/>
    <property type="project" value="UniProtKB-KW"/>
</dbReference>
<evidence type="ECO:0000259" key="6">
    <source>
        <dbReference type="PROSITE" id="PS50921"/>
    </source>
</evidence>
<dbReference type="InterPro" id="IPR003018">
    <property type="entry name" value="GAF"/>
</dbReference>
<feature type="domain" description="ANTAR" evidence="6">
    <location>
        <begin position="19"/>
        <end position="80"/>
    </location>
</feature>
<dbReference type="InterPro" id="IPR029016">
    <property type="entry name" value="GAF-like_dom_sf"/>
</dbReference>
<dbReference type="Proteomes" id="UP000321617">
    <property type="component" value="Unassembled WGS sequence"/>
</dbReference>
<reference evidence="7 8" key="1">
    <citation type="journal article" date="2013" name="Stand. Genomic Sci.">
        <title>Genomic Encyclopedia of Type Strains, Phase I: The one thousand microbial genomes (KMG-I) project.</title>
        <authorList>
            <person name="Kyrpides N.C."/>
            <person name="Woyke T."/>
            <person name="Eisen J.A."/>
            <person name="Garrity G."/>
            <person name="Lilburn T.G."/>
            <person name="Beck B.J."/>
            <person name="Whitman W.B."/>
            <person name="Hugenholtz P."/>
            <person name="Klenk H.P."/>
        </authorList>
    </citation>
    <scope>NUCLEOTIDE SEQUENCE [LARGE SCALE GENOMIC DNA]</scope>
    <source>
        <strain evidence="7 8">DSM 45044</strain>
    </source>
</reference>
<protein>
    <submittedName>
        <fullName evidence="7">Stage II sporulation protein E</fullName>
    </submittedName>
</protein>
<dbReference type="PANTHER" id="PTHR43156:SF2">
    <property type="entry name" value="STAGE II SPORULATION PROTEIN E"/>
    <property type="match status" value="1"/>
</dbReference>
<dbReference type="InterPro" id="IPR036457">
    <property type="entry name" value="PPM-type-like_dom_sf"/>
</dbReference>
<keyword evidence="3" id="KW-0378">Hydrolase</keyword>
<dbReference type="SUPFAM" id="SSF52172">
    <property type="entry name" value="CheY-like"/>
    <property type="match status" value="1"/>
</dbReference>
<dbReference type="Gene3D" id="1.10.10.10">
    <property type="entry name" value="Winged helix-like DNA-binding domain superfamily/Winged helix DNA-binding domain"/>
    <property type="match status" value="1"/>
</dbReference>
<gene>
    <name evidence="7" type="ORF">LX16_3301</name>
</gene>
<dbReference type="GO" id="GO:0016791">
    <property type="term" value="F:phosphatase activity"/>
    <property type="evidence" value="ECO:0007669"/>
    <property type="project" value="TreeGrafter"/>
</dbReference>
<dbReference type="InterPro" id="IPR011006">
    <property type="entry name" value="CheY-like_superfamily"/>
</dbReference>
<keyword evidence="8" id="KW-1185">Reference proteome</keyword>
<evidence type="ECO:0000313" key="8">
    <source>
        <dbReference type="Proteomes" id="UP000321617"/>
    </source>
</evidence>
<dbReference type="InterPro" id="IPR036388">
    <property type="entry name" value="WH-like_DNA-bd_sf"/>
</dbReference>
<keyword evidence="1" id="KW-0808">Transferase</keyword>